<proteinExistence type="predicted"/>
<evidence type="ECO:0000313" key="1">
    <source>
        <dbReference type="EMBL" id="EFJ49325.1"/>
    </source>
</evidence>
<organism evidence="2">
    <name type="scientific">Volvox carteri f. nagariensis</name>
    <dbReference type="NCBI Taxonomy" id="3068"/>
    <lineage>
        <taxon>Eukaryota</taxon>
        <taxon>Viridiplantae</taxon>
        <taxon>Chlorophyta</taxon>
        <taxon>core chlorophytes</taxon>
        <taxon>Chlorophyceae</taxon>
        <taxon>CS clade</taxon>
        <taxon>Chlamydomonadales</taxon>
        <taxon>Volvocaceae</taxon>
        <taxon>Volvox</taxon>
    </lineage>
</organism>
<reference evidence="1 2" key="1">
    <citation type="journal article" date="2010" name="Science">
        <title>Genomic analysis of organismal complexity in the multicellular green alga Volvox carteri.</title>
        <authorList>
            <person name="Prochnik S.E."/>
            <person name="Umen J."/>
            <person name="Nedelcu A.M."/>
            <person name="Hallmann A."/>
            <person name="Miller S.M."/>
            <person name="Nishii I."/>
            <person name="Ferris P."/>
            <person name="Kuo A."/>
            <person name="Mitros T."/>
            <person name="Fritz-Laylin L.K."/>
            <person name="Hellsten U."/>
            <person name="Chapman J."/>
            <person name="Simakov O."/>
            <person name="Rensing S.A."/>
            <person name="Terry A."/>
            <person name="Pangilinan J."/>
            <person name="Kapitonov V."/>
            <person name="Jurka J."/>
            <person name="Salamov A."/>
            <person name="Shapiro H."/>
            <person name="Schmutz J."/>
            <person name="Grimwood J."/>
            <person name="Lindquist E."/>
            <person name="Lucas S."/>
            <person name="Grigoriev I.V."/>
            <person name="Schmitt R."/>
            <person name="Kirk D."/>
            <person name="Rokhsar D.S."/>
        </authorList>
    </citation>
    <scope>NUCLEOTIDE SEQUENCE [LARGE SCALE GENOMIC DNA]</scope>
    <source>
        <strain evidence="2">f. Nagariensis / Eve</strain>
    </source>
</reference>
<sequence>MLTPVQHRVVSQGMGSDFFSHLCIVRCVFPGRDAIALFEVSCIHTYSSSHAYGIALAHTGPFLQISLFAHHALAHVGVHCAYLFHMCVYVCVCMCVWSDTLSLSYGTDCG</sequence>
<dbReference type="Proteomes" id="UP000001058">
    <property type="component" value="Unassembled WGS sequence"/>
</dbReference>
<keyword evidence="2" id="KW-1185">Reference proteome</keyword>
<dbReference type="KEGG" id="vcn:VOLCADRAFT_104432"/>
<dbReference type="GeneID" id="9618837"/>
<evidence type="ECO:0000313" key="2">
    <source>
        <dbReference type="Proteomes" id="UP000001058"/>
    </source>
</evidence>
<name>D8TTL0_VOLCA</name>
<dbReference type="EMBL" id="GL378336">
    <property type="protein sequence ID" value="EFJ49325.1"/>
    <property type="molecule type" value="Genomic_DNA"/>
</dbReference>
<dbReference type="RefSeq" id="XP_002949773.1">
    <property type="nucleotide sequence ID" value="XM_002949727.1"/>
</dbReference>
<dbReference type="AlphaFoldDB" id="D8TTL0"/>
<gene>
    <name evidence="1" type="ORF">VOLCADRAFT_104432</name>
</gene>
<dbReference type="InParanoid" id="D8TTL0"/>
<protein>
    <submittedName>
        <fullName evidence="1">Uncharacterized protein</fullName>
    </submittedName>
</protein>
<accession>D8TTL0</accession>